<protein>
    <submittedName>
        <fullName evidence="1">Uncharacterized protein</fullName>
    </submittedName>
</protein>
<dbReference type="AlphaFoldDB" id="A0A9Q8PCQ3"/>
<dbReference type="GeneID" id="71989787"/>
<dbReference type="EMBL" id="CP090169">
    <property type="protein sequence ID" value="UJO20026.1"/>
    <property type="molecule type" value="Genomic_DNA"/>
</dbReference>
<accession>A0A9Q8PCQ3</accession>
<sequence>MCKYCFLGKECIDALVRRAGPKVQMRSFSQSYASSRTIARPAATKLATPTPAESVAKSTR</sequence>
<dbReference type="OrthoDB" id="10349552at2759"/>
<keyword evidence="2" id="KW-1185">Reference proteome</keyword>
<dbReference type="RefSeq" id="XP_047764392.1">
    <property type="nucleotide sequence ID" value="XM_047909057.1"/>
</dbReference>
<dbReference type="KEGG" id="ffu:CLAFUR5_09909"/>
<evidence type="ECO:0000313" key="2">
    <source>
        <dbReference type="Proteomes" id="UP000756132"/>
    </source>
</evidence>
<reference evidence="1" key="1">
    <citation type="submission" date="2021-12" db="EMBL/GenBank/DDBJ databases">
        <authorList>
            <person name="Zaccaron A."/>
            <person name="Stergiopoulos I."/>
        </authorList>
    </citation>
    <scope>NUCLEOTIDE SEQUENCE</scope>
    <source>
        <strain evidence="1">Race5_Kim</strain>
    </source>
</reference>
<organism evidence="1 2">
    <name type="scientific">Passalora fulva</name>
    <name type="common">Tomato leaf mold</name>
    <name type="synonym">Cladosporium fulvum</name>
    <dbReference type="NCBI Taxonomy" id="5499"/>
    <lineage>
        <taxon>Eukaryota</taxon>
        <taxon>Fungi</taxon>
        <taxon>Dikarya</taxon>
        <taxon>Ascomycota</taxon>
        <taxon>Pezizomycotina</taxon>
        <taxon>Dothideomycetes</taxon>
        <taxon>Dothideomycetidae</taxon>
        <taxon>Mycosphaerellales</taxon>
        <taxon>Mycosphaerellaceae</taxon>
        <taxon>Fulvia</taxon>
    </lineage>
</organism>
<evidence type="ECO:0000313" key="1">
    <source>
        <dbReference type="EMBL" id="UJO20026.1"/>
    </source>
</evidence>
<reference evidence="1" key="2">
    <citation type="journal article" date="2022" name="Microb. Genom.">
        <title>A chromosome-scale genome assembly of the tomato pathogen Cladosporium fulvum reveals a compartmentalized genome architecture and the presence of a dispensable chromosome.</title>
        <authorList>
            <person name="Zaccaron A.Z."/>
            <person name="Chen L.H."/>
            <person name="Samaras A."/>
            <person name="Stergiopoulos I."/>
        </authorList>
    </citation>
    <scope>NUCLEOTIDE SEQUENCE</scope>
    <source>
        <strain evidence="1">Race5_Kim</strain>
    </source>
</reference>
<dbReference type="Proteomes" id="UP000756132">
    <property type="component" value="Chromosome 7"/>
</dbReference>
<proteinExistence type="predicted"/>
<gene>
    <name evidence="1" type="ORF">CLAFUR5_09909</name>
</gene>
<name>A0A9Q8PCQ3_PASFU</name>